<proteinExistence type="predicted"/>
<keyword evidence="1" id="KW-0812">Transmembrane</keyword>
<gene>
    <name evidence="2" type="ORF">UABAM_06079</name>
</gene>
<keyword evidence="1" id="KW-0472">Membrane</keyword>
<dbReference type="AlphaFoldDB" id="A0A5S9F696"/>
<dbReference type="Pfam" id="PF19588">
    <property type="entry name" value="SxtJ"/>
    <property type="match status" value="1"/>
</dbReference>
<dbReference type="EMBL" id="AP019860">
    <property type="protein sequence ID" value="BBM87667.1"/>
    <property type="molecule type" value="Genomic_DNA"/>
</dbReference>
<dbReference type="OrthoDB" id="291659at2"/>
<reference evidence="2 3" key="1">
    <citation type="submission" date="2019-08" db="EMBL/GenBank/DDBJ databases">
        <title>Complete genome sequence of Candidatus Uab amorphum.</title>
        <authorList>
            <person name="Shiratori T."/>
            <person name="Suzuki S."/>
            <person name="Kakizawa Y."/>
            <person name="Ishida K."/>
        </authorList>
    </citation>
    <scope>NUCLEOTIDE SEQUENCE [LARGE SCALE GENOMIC DNA]</scope>
    <source>
        <strain evidence="2 3">SRT547</strain>
    </source>
</reference>
<evidence type="ECO:0000313" key="3">
    <source>
        <dbReference type="Proteomes" id="UP000326354"/>
    </source>
</evidence>
<dbReference type="InterPro" id="IPR045781">
    <property type="entry name" value="SxtJ"/>
</dbReference>
<evidence type="ECO:0000313" key="2">
    <source>
        <dbReference type="EMBL" id="BBM87667.1"/>
    </source>
</evidence>
<feature type="transmembrane region" description="Helical" evidence="1">
    <location>
        <begin position="57"/>
        <end position="76"/>
    </location>
</feature>
<evidence type="ECO:0000256" key="1">
    <source>
        <dbReference type="SAM" id="Phobius"/>
    </source>
</evidence>
<feature type="transmembrane region" description="Helical" evidence="1">
    <location>
        <begin position="20"/>
        <end position="37"/>
    </location>
</feature>
<dbReference type="Proteomes" id="UP000326354">
    <property type="component" value="Chromosome"/>
</dbReference>
<evidence type="ECO:0008006" key="4">
    <source>
        <dbReference type="Google" id="ProtNLM"/>
    </source>
</evidence>
<keyword evidence="1" id="KW-1133">Transmembrane helix</keyword>
<protein>
    <recommendedName>
        <fullName evidence="4">SxtJ</fullName>
    </recommendedName>
</protein>
<sequence length="147" mass="17425">MDFRHPKEIWKDPRQAVVDFGRIFGMGVFVIGGVLQWHKSDWSLSLETFINEPKSLILWWMVAGVVLTLSTLTSWLMRPVYFLWMLLGQSIGWVVQKIILGAIFYLLFTPVGLLYRRWCNVITKGPDKKLDSYWETKEIVKNYYRQY</sequence>
<keyword evidence="3" id="KW-1185">Reference proteome</keyword>
<organism evidence="2 3">
    <name type="scientific">Uabimicrobium amorphum</name>
    <dbReference type="NCBI Taxonomy" id="2596890"/>
    <lineage>
        <taxon>Bacteria</taxon>
        <taxon>Pseudomonadati</taxon>
        <taxon>Planctomycetota</taxon>
        <taxon>Candidatus Uabimicrobiia</taxon>
        <taxon>Candidatus Uabimicrobiales</taxon>
        <taxon>Candidatus Uabimicrobiaceae</taxon>
        <taxon>Candidatus Uabimicrobium</taxon>
    </lineage>
</organism>
<dbReference type="KEGG" id="uam:UABAM_06079"/>
<accession>A0A5S9F696</accession>
<dbReference type="RefSeq" id="WP_151971673.1">
    <property type="nucleotide sequence ID" value="NZ_AP019860.1"/>
</dbReference>
<feature type="transmembrane region" description="Helical" evidence="1">
    <location>
        <begin position="83"/>
        <end position="108"/>
    </location>
</feature>
<name>A0A5S9F696_UABAM</name>